<protein>
    <submittedName>
        <fullName evidence="6">NAD-dependent succinate-semialdehyde dehydrogenase</fullName>
    </submittedName>
</protein>
<dbReference type="InterPro" id="IPR016160">
    <property type="entry name" value="Ald_DH_CS_CYS"/>
</dbReference>
<dbReference type="Pfam" id="PF00171">
    <property type="entry name" value="Aldedh"/>
    <property type="match status" value="1"/>
</dbReference>
<dbReference type="Proteomes" id="UP001310022">
    <property type="component" value="Unassembled WGS sequence"/>
</dbReference>
<dbReference type="PANTHER" id="PTHR43353">
    <property type="entry name" value="SUCCINATE-SEMIALDEHYDE DEHYDROGENASE, MITOCHONDRIAL"/>
    <property type="match status" value="1"/>
</dbReference>
<dbReference type="InterPro" id="IPR016162">
    <property type="entry name" value="Ald_DH_N"/>
</dbReference>
<dbReference type="SUPFAM" id="SSF53720">
    <property type="entry name" value="ALDH-like"/>
    <property type="match status" value="1"/>
</dbReference>
<gene>
    <name evidence="6" type="ORF">PEDI_48270</name>
</gene>
<dbReference type="InterPro" id="IPR029510">
    <property type="entry name" value="Ald_DH_CS_GLU"/>
</dbReference>
<comment type="caution">
    <text evidence="6">The sequence shown here is derived from an EMBL/GenBank/DDBJ whole genome shotgun (WGS) entry which is preliminary data.</text>
</comment>
<dbReference type="InterPro" id="IPR015590">
    <property type="entry name" value="Aldehyde_DH_dom"/>
</dbReference>
<dbReference type="PROSITE" id="PS00070">
    <property type="entry name" value="ALDEHYDE_DEHYDR_CYS"/>
    <property type="match status" value="1"/>
</dbReference>
<evidence type="ECO:0000256" key="3">
    <source>
        <dbReference type="PROSITE-ProRule" id="PRU10007"/>
    </source>
</evidence>
<feature type="active site" evidence="3">
    <location>
        <position position="262"/>
    </location>
</feature>
<dbReference type="PROSITE" id="PS00687">
    <property type="entry name" value="ALDEHYDE_DEHYDR_GLU"/>
    <property type="match status" value="1"/>
</dbReference>
<dbReference type="InterPro" id="IPR050740">
    <property type="entry name" value="Aldehyde_DH_Superfamily"/>
</dbReference>
<keyword evidence="7" id="KW-1185">Reference proteome</keyword>
<comment type="similarity">
    <text evidence="1 4">Belongs to the aldehyde dehydrogenase family.</text>
</comment>
<dbReference type="Gene3D" id="3.40.605.10">
    <property type="entry name" value="Aldehyde Dehydrogenase, Chain A, domain 1"/>
    <property type="match status" value="1"/>
</dbReference>
<evidence type="ECO:0000256" key="2">
    <source>
        <dbReference type="ARBA" id="ARBA00023002"/>
    </source>
</evidence>
<evidence type="ECO:0000256" key="4">
    <source>
        <dbReference type="RuleBase" id="RU003345"/>
    </source>
</evidence>
<dbReference type="InterPro" id="IPR016163">
    <property type="entry name" value="Ald_DH_C"/>
</dbReference>
<evidence type="ECO:0000313" key="6">
    <source>
        <dbReference type="EMBL" id="GJM64275.1"/>
    </source>
</evidence>
<feature type="domain" description="Aldehyde dehydrogenase" evidence="5">
    <location>
        <begin position="30"/>
        <end position="483"/>
    </location>
</feature>
<dbReference type="PANTHER" id="PTHR43353:SF5">
    <property type="entry name" value="SUCCINATE-SEMIALDEHYDE DEHYDROGENASE, MITOCHONDRIAL"/>
    <property type="match status" value="1"/>
</dbReference>
<dbReference type="GO" id="GO:0016620">
    <property type="term" value="F:oxidoreductase activity, acting on the aldehyde or oxo group of donors, NAD or NADP as acceptor"/>
    <property type="evidence" value="ECO:0007669"/>
    <property type="project" value="InterPro"/>
</dbReference>
<evidence type="ECO:0000256" key="1">
    <source>
        <dbReference type="ARBA" id="ARBA00009986"/>
    </source>
</evidence>
<dbReference type="EMBL" id="BQKE01000004">
    <property type="protein sequence ID" value="GJM64275.1"/>
    <property type="molecule type" value="Genomic_DNA"/>
</dbReference>
<dbReference type="AlphaFoldDB" id="A0AAN4W490"/>
<sequence>MQATTQPSAASLKYAHKNLYINGELVPATGGATYQLLSPATEEPIATISWAQKSDTEATLQAAKEGFAYWSKLPVAERVEWMLKLRTRILERGDELRTAIMDEMGKTWEGSEEDLVSITNALQFYADEISSRKSFEIADKEGTHQHEIVSQPLGVVVAFLAYNFPLLNMGFKLGPALAAGCSIIMKPSESSAISACLIGEIAHEIGFPKGVINVLCGNRQNVGIPLCESKIPQLITMIGSTRTAQNLIVQSSQTSIKRFSMECGGNAPFIVFEDADMDEALAIGGGVKFGNSGQICVAPNRFYIHKSRFDAFVEGMVAKAQSMKVGHGRENQPDMGPLANKASVESVHAIVEQAVAEGGKILHGGAPLEGPGYYYPPTVIVLDNPEAAVLQNEIFGPVALICAFETKEEVIKYANSVDAGLASYVFTEDEALQQEMAMALEFGEVQINGVKYDIYLPHIGVKDAGISMDCSFMALDDYLQKKRITKKL</sequence>
<accession>A0AAN4W490</accession>
<evidence type="ECO:0000313" key="7">
    <source>
        <dbReference type="Proteomes" id="UP001310022"/>
    </source>
</evidence>
<dbReference type="RefSeq" id="WP_338239349.1">
    <property type="nucleotide sequence ID" value="NZ_BQKE01000004.1"/>
</dbReference>
<keyword evidence="2 4" id="KW-0560">Oxidoreductase</keyword>
<proteinExistence type="inferred from homology"/>
<organism evidence="6 7">
    <name type="scientific">Persicobacter diffluens</name>
    <dbReference type="NCBI Taxonomy" id="981"/>
    <lineage>
        <taxon>Bacteria</taxon>
        <taxon>Pseudomonadati</taxon>
        <taxon>Bacteroidota</taxon>
        <taxon>Cytophagia</taxon>
        <taxon>Cytophagales</taxon>
        <taxon>Persicobacteraceae</taxon>
        <taxon>Persicobacter</taxon>
    </lineage>
</organism>
<name>A0AAN4W490_9BACT</name>
<reference evidence="6 7" key="1">
    <citation type="submission" date="2021-12" db="EMBL/GenBank/DDBJ databases">
        <title>Genome sequencing of bacteria with rrn-lacking chromosome and rrn-plasmid.</title>
        <authorList>
            <person name="Anda M."/>
            <person name="Iwasaki W."/>
        </authorList>
    </citation>
    <scope>NUCLEOTIDE SEQUENCE [LARGE SCALE GENOMIC DNA]</scope>
    <source>
        <strain evidence="6 7">NBRC 15940</strain>
    </source>
</reference>
<dbReference type="InterPro" id="IPR016161">
    <property type="entry name" value="Ald_DH/histidinol_DH"/>
</dbReference>
<evidence type="ECO:0000259" key="5">
    <source>
        <dbReference type="Pfam" id="PF00171"/>
    </source>
</evidence>
<dbReference type="Gene3D" id="3.40.309.10">
    <property type="entry name" value="Aldehyde Dehydrogenase, Chain A, domain 2"/>
    <property type="match status" value="1"/>
</dbReference>